<feature type="region of interest" description="Disordered" evidence="1">
    <location>
        <begin position="58"/>
        <end position="87"/>
    </location>
</feature>
<sequence>MSNTIQHFSDASQSRIAFLEALEKRVQQIELDSRIKWPEDNLDKFFEDMGYYEQIDYQDDYNDGNETDDELEDQVYSASDSDDDPYRRKTLDERAATLVNRIMN</sequence>
<dbReference type="Proteomes" id="UP001147746">
    <property type="component" value="Unassembled WGS sequence"/>
</dbReference>
<feature type="compositionally biased region" description="Acidic residues" evidence="1">
    <location>
        <begin position="58"/>
        <end position="73"/>
    </location>
</feature>
<protein>
    <submittedName>
        <fullName evidence="2">Uncharacterized protein</fullName>
    </submittedName>
</protein>
<keyword evidence="3" id="KW-1185">Reference proteome</keyword>
<evidence type="ECO:0000313" key="3">
    <source>
        <dbReference type="Proteomes" id="UP001147746"/>
    </source>
</evidence>
<gene>
    <name evidence="2" type="ORF">N7476_000817</name>
</gene>
<dbReference type="EMBL" id="JAPZBO010000001">
    <property type="protein sequence ID" value="KAJ5331034.1"/>
    <property type="molecule type" value="Genomic_DNA"/>
</dbReference>
<comment type="caution">
    <text evidence="2">The sequence shown here is derived from an EMBL/GenBank/DDBJ whole genome shotgun (WGS) entry which is preliminary data.</text>
</comment>
<evidence type="ECO:0000313" key="2">
    <source>
        <dbReference type="EMBL" id="KAJ5331034.1"/>
    </source>
</evidence>
<dbReference type="AlphaFoldDB" id="A0A9W9QC54"/>
<name>A0A9W9QC54_9EURO</name>
<reference evidence="2" key="1">
    <citation type="submission" date="2022-12" db="EMBL/GenBank/DDBJ databases">
        <authorList>
            <person name="Petersen C."/>
        </authorList>
    </citation>
    <scope>NUCLEOTIDE SEQUENCE</scope>
    <source>
        <strain evidence="2">IBT 21472</strain>
    </source>
</reference>
<accession>A0A9W9QC54</accession>
<reference evidence="2" key="2">
    <citation type="journal article" date="2023" name="IMA Fungus">
        <title>Comparative genomic study of the Penicillium genus elucidates a diverse pangenome and 15 lateral gene transfer events.</title>
        <authorList>
            <person name="Petersen C."/>
            <person name="Sorensen T."/>
            <person name="Nielsen M.R."/>
            <person name="Sondergaard T.E."/>
            <person name="Sorensen J.L."/>
            <person name="Fitzpatrick D.A."/>
            <person name="Frisvad J.C."/>
            <person name="Nielsen K.L."/>
        </authorList>
    </citation>
    <scope>NUCLEOTIDE SEQUENCE</scope>
    <source>
        <strain evidence="2">IBT 21472</strain>
    </source>
</reference>
<organism evidence="2 3">
    <name type="scientific">Penicillium atrosanguineum</name>
    <dbReference type="NCBI Taxonomy" id="1132637"/>
    <lineage>
        <taxon>Eukaryota</taxon>
        <taxon>Fungi</taxon>
        <taxon>Dikarya</taxon>
        <taxon>Ascomycota</taxon>
        <taxon>Pezizomycotina</taxon>
        <taxon>Eurotiomycetes</taxon>
        <taxon>Eurotiomycetidae</taxon>
        <taxon>Eurotiales</taxon>
        <taxon>Aspergillaceae</taxon>
        <taxon>Penicillium</taxon>
    </lineage>
</organism>
<proteinExistence type="predicted"/>
<evidence type="ECO:0000256" key="1">
    <source>
        <dbReference type="SAM" id="MobiDB-lite"/>
    </source>
</evidence>